<accession>A0ABW0TFX6</accession>
<dbReference type="InterPro" id="IPR012292">
    <property type="entry name" value="Globin/Proto"/>
</dbReference>
<feature type="domain" description="Methyl-accepting transducer" evidence="3">
    <location>
        <begin position="209"/>
        <end position="422"/>
    </location>
</feature>
<dbReference type="CDD" id="cd11386">
    <property type="entry name" value="MCP_signal"/>
    <property type="match status" value="1"/>
</dbReference>
<dbReference type="Gene3D" id="1.20.120.30">
    <property type="entry name" value="Aspartate receptor, ligand-binding domain"/>
    <property type="match status" value="1"/>
</dbReference>
<dbReference type="Gene3D" id="1.10.287.950">
    <property type="entry name" value="Methyl-accepting chemotaxis protein"/>
    <property type="match status" value="1"/>
</dbReference>
<name>A0ABW0TFX6_9BACL</name>
<dbReference type="InterPro" id="IPR039379">
    <property type="entry name" value="Protoglobin_sensor_dom"/>
</dbReference>
<reference evidence="5" key="1">
    <citation type="journal article" date="2019" name="Int. J. Syst. Evol. Microbiol.">
        <title>The Global Catalogue of Microorganisms (GCM) 10K type strain sequencing project: providing services to taxonomists for standard genome sequencing and annotation.</title>
        <authorList>
            <consortium name="The Broad Institute Genomics Platform"/>
            <consortium name="The Broad Institute Genome Sequencing Center for Infectious Disease"/>
            <person name="Wu L."/>
            <person name="Ma J."/>
        </authorList>
    </citation>
    <scope>NUCLEOTIDE SEQUENCE [LARGE SCALE GENOMIC DNA]</scope>
    <source>
        <strain evidence="5">CGMCC 4.1434</strain>
    </source>
</reference>
<dbReference type="InterPro" id="IPR044398">
    <property type="entry name" value="Globin-sensor_dom"/>
</dbReference>
<evidence type="ECO:0000256" key="1">
    <source>
        <dbReference type="ARBA" id="ARBA00023224"/>
    </source>
</evidence>
<dbReference type="InterPro" id="IPR009050">
    <property type="entry name" value="Globin-like_sf"/>
</dbReference>
<evidence type="ECO:0000259" key="3">
    <source>
        <dbReference type="PROSITE" id="PS50111"/>
    </source>
</evidence>
<dbReference type="RefSeq" id="WP_381429460.1">
    <property type="nucleotide sequence ID" value="NZ_JBHSNO010000001.1"/>
</dbReference>
<dbReference type="InterPro" id="IPR004089">
    <property type="entry name" value="MCPsignal_dom"/>
</dbReference>
<gene>
    <name evidence="4" type="ORF">ACFPRA_00795</name>
</gene>
<dbReference type="PANTHER" id="PTHR32089">
    <property type="entry name" value="METHYL-ACCEPTING CHEMOTAXIS PROTEIN MCPB"/>
    <property type="match status" value="1"/>
</dbReference>
<keyword evidence="1 2" id="KW-0807">Transducer</keyword>
<evidence type="ECO:0000313" key="4">
    <source>
        <dbReference type="EMBL" id="MFC5587444.1"/>
    </source>
</evidence>
<dbReference type="PROSITE" id="PS50111">
    <property type="entry name" value="CHEMOTAXIS_TRANSDUC_2"/>
    <property type="match status" value="1"/>
</dbReference>
<dbReference type="Pfam" id="PF11563">
    <property type="entry name" value="Protoglobin"/>
    <property type="match status" value="1"/>
</dbReference>
<evidence type="ECO:0000313" key="5">
    <source>
        <dbReference type="Proteomes" id="UP001596109"/>
    </source>
</evidence>
<dbReference type="InterPro" id="IPR025991">
    <property type="entry name" value="Chemoreceptor_zinc-bind_dom"/>
</dbReference>
<dbReference type="Gene3D" id="1.10.490.10">
    <property type="entry name" value="Globins"/>
    <property type="match status" value="1"/>
</dbReference>
<dbReference type="EMBL" id="JBHSNO010000001">
    <property type="protein sequence ID" value="MFC5587444.1"/>
    <property type="molecule type" value="Genomic_DNA"/>
</dbReference>
<keyword evidence="5" id="KW-1185">Reference proteome</keyword>
<proteinExistence type="predicted"/>
<dbReference type="SUPFAM" id="SSF46458">
    <property type="entry name" value="Globin-like"/>
    <property type="match status" value="1"/>
</dbReference>
<dbReference type="Pfam" id="PF00015">
    <property type="entry name" value="MCPsignal"/>
    <property type="match status" value="1"/>
</dbReference>
<dbReference type="Proteomes" id="UP001596109">
    <property type="component" value="Unassembled WGS sequence"/>
</dbReference>
<protein>
    <submittedName>
        <fullName evidence="4">Methyl-accepting chemotaxis protein</fullName>
    </submittedName>
</protein>
<comment type="caution">
    <text evidence="4">The sequence shown here is derived from an EMBL/GenBank/DDBJ whole genome shotgun (WGS) entry which is preliminary data.</text>
</comment>
<dbReference type="SMART" id="SM00283">
    <property type="entry name" value="MA"/>
    <property type="match status" value="1"/>
</dbReference>
<organism evidence="4 5">
    <name type="scientific">Sporosarcina soli</name>
    <dbReference type="NCBI Taxonomy" id="334736"/>
    <lineage>
        <taxon>Bacteria</taxon>
        <taxon>Bacillati</taxon>
        <taxon>Bacillota</taxon>
        <taxon>Bacilli</taxon>
        <taxon>Bacillales</taxon>
        <taxon>Caryophanaceae</taxon>
        <taxon>Sporosarcina</taxon>
    </lineage>
</organism>
<evidence type="ECO:0000256" key="2">
    <source>
        <dbReference type="PROSITE-ProRule" id="PRU00284"/>
    </source>
</evidence>
<dbReference type="PANTHER" id="PTHR32089:SF112">
    <property type="entry name" value="LYSOZYME-LIKE PROTEIN-RELATED"/>
    <property type="match status" value="1"/>
</dbReference>
<sequence length="579" mass="66078">MSLFFRKSISWDEQIKFTNSNLSNVGERAKERLNFLGIDQDTLQIVKESADFLAPFKDEMIDKFYERIQSVEGLHKIINEYSTIDRLRKTMGKYLDQFLEAEINKEYIMTRIRIGQVHSRINLTAENFISAHHLLLQVMTAVLIEKLYHKPARMMESIIAVQKLAAYDQQLIVEVYMEHTFKHFLFGVSDMLNEITDIDTTKQLIYSIEKQMDETHNVTAATDQMSASIQEVANYAIKVAEGTDDAVQSAEKSRLAVDETTTDILQVGKVYEEIVNGVTRLGQEIDHTQDIVQVIKGIADQTNLLALNASIEAARAGEHGQGFSVVASEVRKLSEHTKEQIVKINENMESLQRVSSEVIDEITKTSKLVEKSVTGAENTSQALVHIVEMMQGINEATSQIAAMSEEQTSTTVDIASRNSSIYDNSVQAREISHQTAKTLFDLSNKMDNYRKTFFEINVKLTSKDIVKVAKTDHLLWKWRVYNLILGVETIDLKEVTSHEMCRLGQWYYGDLPDHIKQKDAFKQLEIPHKEVHENAKLVVECHNRNDLYGVEMGFKQLEEASEKVITLLCELEDELEKDL</sequence>
<dbReference type="SUPFAM" id="SSF58104">
    <property type="entry name" value="Methyl-accepting chemotaxis protein (MCP) signaling domain"/>
    <property type="match status" value="1"/>
</dbReference>
<dbReference type="Pfam" id="PF13682">
    <property type="entry name" value="CZB"/>
    <property type="match status" value="1"/>
</dbReference>
<dbReference type="CDD" id="cd01068">
    <property type="entry name" value="globin_sensor"/>
    <property type="match status" value="1"/>
</dbReference>